<comment type="caution">
    <text evidence="3">The sequence shown here is derived from an EMBL/GenBank/DDBJ whole genome shotgun (WGS) entry which is preliminary data.</text>
</comment>
<keyword evidence="1 3" id="KW-0378">Hydrolase</keyword>
<accession>A0A4Q9FKY5</accession>
<dbReference type="PANTHER" id="PTHR33886:SF8">
    <property type="entry name" value="UNSATURATED RHAMNOGALACTURONAN HYDROLASE (EUROFUNG)"/>
    <property type="match status" value="1"/>
</dbReference>
<dbReference type="EMBL" id="SIRS01000007">
    <property type="protein sequence ID" value="TBN13074.1"/>
    <property type="molecule type" value="Genomic_DNA"/>
</dbReference>
<reference evidence="3 4" key="1">
    <citation type="journal article" date="2015" name="Int. J. Syst. Evol. Microbiol.">
        <title>Hyunsoonleella pacifica sp. nov., isolated from seawater of South Pacific Gyre.</title>
        <authorList>
            <person name="Gao X."/>
            <person name="Zhang Z."/>
            <person name="Dai X."/>
            <person name="Zhang X.H."/>
        </authorList>
    </citation>
    <scope>NUCLEOTIDE SEQUENCE [LARGE SCALE GENOMIC DNA]</scope>
    <source>
        <strain evidence="3 4">SW033</strain>
    </source>
</reference>
<dbReference type="InterPro" id="IPR012341">
    <property type="entry name" value="6hp_glycosidase-like_sf"/>
</dbReference>
<evidence type="ECO:0000256" key="2">
    <source>
        <dbReference type="SAM" id="SignalP"/>
    </source>
</evidence>
<dbReference type="PANTHER" id="PTHR33886">
    <property type="entry name" value="UNSATURATED RHAMNOGALACTURONAN HYDROLASE (EUROFUNG)"/>
    <property type="match status" value="1"/>
</dbReference>
<protein>
    <submittedName>
        <fullName evidence="3">Glycoside hydrolase family 88 protein</fullName>
    </submittedName>
</protein>
<feature type="signal peptide" evidence="2">
    <location>
        <begin position="1"/>
        <end position="22"/>
    </location>
</feature>
<keyword evidence="4" id="KW-1185">Reference proteome</keyword>
<name>A0A4Q9FKY5_9FLAO</name>
<dbReference type="InterPro" id="IPR008928">
    <property type="entry name" value="6-hairpin_glycosidase_sf"/>
</dbReference>
<dbReference type="RefSeq" id="WP_130938247.1">
    <property type="nucleotide sequence ID" value="NZ_BMEE01000006.1"/>
</dbReference>
<proteinExistence type="predicted"/>
<dbReference type="GO" id="GO:0005975">
    <property type="term" value="P:carbohydrate metabolic process"/>
    <property type="evidence" value="ECO:0007669"/>
    <property type="project" value="InterPro"/>
</dbReference>
<feature type="chain" id="PRO_5020660841" evidence="2">
    <location>
        <begin position="23"/>
        <end position="375"/>
    </location>
</feature>
<dbReference type="GO" id="GO:0016787">
    <property type="term" value="F:hydrolase activity"/>
    <property type="evidence" value="ECO:0007669"/>
    <property type="project" value="UniProtKB-KW"/>
</dbReference>
<dbReference type="Pfam" id="PF07470">
    <property type="entry name" value="Glyco_hydro_88"/>
    <property type="match status" value="1"/>
</dbReference>
<dbReference type="InterPro" id="IPR010905">
    <property type="entry name" value="Glyco_hydro_88"/>
</dbReference>
<evidence type="ECO:0000313" key="3">
    <source>
        <dbReference type="EMBL" id="TBN13074.1"/>
    </source>
</evidence>
<dbReference type="AlphaFoldDB" id="A0A4Q9FKY5"/>
<dbReference type="SUPFAM" id="SSF48208">
    <property type="entry name" value="Six-hairpin glycosidases"/>
    <property type="match status" value="1"/>
</dbReference>
<keyword evidence="2" id="KW-0732">Signal</keyword>
<dbReference type="Proteomes" id="UP000292372">
    <property type="component" value="Unassembled WGS sequence"/>
</dbReference>
<evidence type="ECO:0000313" key="4">
    <source>
        <dbReference type="Proteomes" id="UP000292372"/>
    </source>
</evidence>
<dbReference type="Gene3D" id="1.50.10.10">
    <property type="match status" value="1"/>
</dbReference>
<dbReference type="OrthoDB" id="258246at2"/>
<evidence type="ECO:0000256" key="1">
    <source>
        <dbReference type="ARBA" id="ARBA00022801"/>
    </source>
</evidence>
<gene>
    <name evidence="3" type="ORF">EYD46_16365</name>
</gene>
<organism evidence="3 4">
    <name type="scientific">Hyunsoonleella pacifica</name>
    <dbReference type="NCBI Taxonomy" id="1080224"/>
    <lineage>
        <taxon>Bacteria</taxon>
        <taxon>Pseudomonadati</taxon>
        <taxon>Bacteroidota</taxon>
        <taxon>Flavobacteriia</taxon>
        <taxon>Flavobacteriales</taxon>
        <taxon>Flavobacteriaceae</taxon>
    </lineage>
</organism>
<sequence>MNKTILTLFMAVLLFNCSTAQKVTEAQPINKEAVKASMIKALEWQEVHPIFALSPTDWTAGAYYVGVARAHKTTKDMMYMAALKNQAYWNNWQTYKRLHHADDVAISYSYIYIDRNEKRRDFVDLEPTKKFLDAHLYEDDNWKAGTDKTKYGRTILWWWCDALFMAPPVLNLYAKHTNQPKYLDDMHKFYMQTYNQLYDEEEQLFARDMRFVWEGNDNPTKEPNGKKVFWSRGNGWVIAGLALILDDMPTDYEHRPFYEKLYKEMAEKMLAIQPEDGLWRTSLLCPESYDHGEVSGSGFHTFALAWGINNGLVDKKHTPAVKKAWNAIAKCQHADGRVGWVQNIGAFPEPASADSWQNFGTGAFLMAGSEILKLD</sequence>
<dbReference type="InterPro" id="IPR052043">
    <property type="entry name" value="PolySaccharide_Degr_Enz"/>
</dbReference>